<dbReference type="AlphaFoldDB" id="A0A0L0UHK6"/>
<proteinExistence type="predicted"/>
<evidence type="ECO:0000313" key="2">
    <source>
        <dbReference type="EMBL" id="KNE86488.1"/>
    </source>
</evidence>
<dbReference type="EMBL" id="AJIL01009466">
    <property type="protein sequence ID" value="KNE86488.1"/>
    <property type="molecule type" value="Genomic_DNA"/>
</dbReference>
<evidence type="ECO:0000313" key="3">
    <source>
        <dbReference type="Proteomes" id="UP000054564"/>
    </source>
</evidence>
<sequence>MADKLTVYLGGISKLSSDQDHCQEFPIPALLARDYLACCVTSASAERCLSAAADTCSQDRGSLAARTIERS</sequence>
<feature type="non-terminal residue" evidence="2">
    <location>
        <position position="71"/>
    </location>
</feature>
<name>A0A0L0UHK6_9BASI</name>
<comment type="caution">
    <text evidence="2">The sequence shown here is derived from an EMBL/GenBank/DDBJ whole genome shotgun (WGS) entry which is preliminary data.</text>
</comment>
<dbReference type="Pfam" id="PF05699">
    <property type="entry name" value="Dimer_Tnp_hAT"/>
    <property type="match status" value="1"/>
</dbReference>
<organism evidence="2 3">
    <name type="scientific">Puccinia striiformis f. sp. tritici PST-78</name>
    <dbReference type="NCBI Taxonomy" id="1165861"/>
    <lineage>
        <taxon>Eukaryota</taxon>
        <taxon>Fungi</taxon>
        <taxon>Dikarya</taxon>
        <taxon>Basidiomycota</taxon>
        <taxon>Pucciniomycotina</taxon>
        <taxon>Pucciniomycetes</taxon>
        <taxon>Pucciniales</taxon>
        <taxon>Pucciniaceae</taxon>
        <taxon>Puccinia</taxon>
    </lineage>
</organism>
<dbReference type="InterPro" id="IPR008906">
    <property type="entry name" value="HATC_C_dom"/>
</dbReference>
<keyword evidence="3" id="KW-1185">Reference proteome</keyword>
<dbReference type="GO" id="GO:0046983">
    <property type="term" value="F:protein dimerization activity"/>
    <property type="evidence" value="ECO:0007669"/>
    <property type="project" value="InterPro"/>
</dbReference>
<gene>
    <name evidence="2" type="ORF">PSTG_20151</name>
</gene>
<dbReference type="SUPFAM" id="SSF53098">
    <property type="entry name" value="Ribonuclease H-like"/>
    <property type="match status" value="1"/>
</dbReference>
<accession>A0A0L0UHK6</accession>
<dbReference type="Proteomes" id="UP000054564">
    <property type="component" value="Unassembled WGS sequence"/>
</dbReference>
<dbReference type="InterPro" id="IPR012337">
    <property type="entry name" value="RNaseH-like_sf"/>
</dbReference>
<feature type="domain" description="HAT C-terminal dimerisation" evidence="1">
    <location>
        <begin position="19"/>
        <end position="68"/>
    </location>
</feature>
<protein>
    <recommendedName>
        <fullName evidence="1">HAT C-terminal dimerisation domain-containing protein</fullName>
    </recommendedName>
</protein>
<evidence type="ECO:0000259" key="1">
    <source>
        <dbReference type="Pfam" id="PF05699"/>
    </source>
</evidence>
<reference evidence="3" key="1">
    <citation type="submission" date="2014-03" db="EMBL/GenBank/DDBJ databases">
        <title>The Genome Sequence of Puccinia striiformis f. sp. tritici PST-78.</title>
        <authorList>
            <consortium name="The Broad Institute Genome Sequencing Platform"/>
            <person name="Cuomo C."/>
            <person name="Hulbert S."/>
            <person name="Chen X."/>
            <person name="Walker B."/>
            <person name="Young S.K."/>
            <person name="Zeng Q."/>
            <person name="Gargeya S."/>
            <person name="Fitzgerald M."/>
            <person name="Haas B."/>
            <person name="Abouelleil A."/>
            <person name="Alvarado L."/>
            <person name="Arachchi H.M."/>
            <person name="Berlin A.M."/>
            <person name="Chapman S.B."/>
            <person name="Goldberg J."/>
            <person name="Griggs A."/>
            <person name="Gujja S."/>
            <person name="Hansen M."/>
            <person name="Howarth C."/>
            <person name="Imamovic A."/>
            <person name="Larimer J."/>
            <person name="McCowan C."/>
            <person name="Montmayeur A."/>
            <person name="Murphy C."/>
            <person name="Neiman D."/>
            <person name="Pearson M."/>
            <person name="Priest M."/>
            <person name="Roberts A."/>
            <person name="Saif S."/>
            <person name="Shea T."/>
            <person name="Sisk P."/>
            <person name="Sykes S."/>
            <person name="Wortman J."/>
            <person name="Nusbaum C."/>
            <person name="Birren B."/>
        </authorList>
    </citation>
    <scope>NUCLEOTIDE SEQUENCE [LARGE SCALE GENOMIC DNA]</scope>
    <source>
        <strain evidence="3">race PST-78</strain>
    </source>
</reference>